<feature type="non-terminal residue" evidence="3">
    <location>
        <position position="228"/>
    </location>
</feature>
<evidence type="ECO:0000256" key="2">
    <source>
        <dbReference type="SAM" id="Phobius"/>
    </source>
</evidence>
<keyword evidence="2" id="KW-0812">Transmembrane</keyword>
<evidence type="ECO:0000256" key="1">
    <source>
        <dbReference type="SAM" id="Coils"/>
    </source>
</evidence>
<evidence type="ECO:0000313" key="3">
    <source>
        <dbReference type="EMBL" id="SVB19898.1"/>
    </source>
</evidence>
<reference evidence="3" key="1">
    <citation type="submission" date="2018-05" db="EMBL/GenBank/DDBJ databases">
        <authorList>
            <person name="Lanie J.A."/>
            <person name="Ng W.-L."/>
            <person name="Kazmierczak K.M."/>
            <person name="Andrzejewski T.M."/>
            <person name="Davidsen T.M."/>
            <person name="Wayne K.J."/>
            <person name="Tettelin H."/>
            <person name="Glass J.I."/>
            <person name="Rusch D."/>
            <person name="Podicherti R."/>
            <person name="Tsui H.-C.T."/>
            <person name="Winkler M.E."/>
        </authorList>
    </citation>
    <scope>NUCLEOTIDE SEQUENCE</scope>
</reference>
<dbReference type="Gene3D" id="2.70.70.10">
    <property type="entry name" value="Glucose Permease (Domain IIA)"/>
    <property type="match status" value="1"/>
</dbReference>
<dbReference type="SUPFAM" id="SSF51261">
    <property type="entry name" value="Duplicated hybrid motif"/>
    <property type="match status" value="1"/>
</dbReference>
<keyword evidence="2" id="KW-1133">Transmembrane helix</keyword>
<dbReference type="EMBL" id="UINC01032363">
    <property type="protein sequence ID" value="SVB19898.1"/>
    <property type="molecule type" value="Genomic_DNA"/>
</dbReference>
<gene>
    <name evidence="3" type="ORF">METZ01_LOCUS172752</name>
</gene>
<keyword evidence="2" id="KW-0472">Membrane</keyword>
<dbReference type="InterPro" id="IPR011055">
    <property type="entry name" value="Dup_hybrid_motif"/>
</dbReference>
<organism evidence="3">
    <name type="scientific">marine metagenome</name>
    <dbReference type="NCBI Taxonomy" id="408172"/>
    <lineage>
        <taxon>unclassified sequences</taxon>
        <taxon>metagenomes</taxon>
        <taxon>ecological metagenomes</taxon>
    </lineage>
</organism>
<feature type="coiled-coil region" evidence="1">
    <location>
        <begin position="59"/>
        <end position="93"/>
    </location>
</feature>
<keyword evidence="1" id="KW-0175">Coiled coil</keyword>
<feature type="transmembrane region" description="Helical" evidence="2">
    <location>
        <begin position="21"/>
        <end position="43"/>
    </location>
</feature>
<protein>
    <recommendedName>
        <fullName evidence="4">Peptidase M23 domain-containing protein</fullName>
    </recommendedName>
</protein>
<evidence type="ECO:0008006" key="4">
    <source>
        <dbReference type="Google" id="ProtNLM"/>
    </source>
</evidence>
<proteinExistence type="predicted"/>
<name>A0A382C1G1_9ZZZZ</name>
<accession>A0A382C1G1</accession>
<sequence length="228" mass="25363">MARHRRFTLLLVPHNKNGARQLGGPFVLCCSLVLAFLFVLGVWSIGSTYVVSIFDGGKLANLERQNEMLTVRLQELDTLTETFEEKMNELVEREKAARVVVGLADVHPDVRKVGVGGYKGFYSPPEEPGSPEAFATSIHEKLDRLLRDVQLEKASLKVIEERAKANNEYWLHIPTVRPVGGPTSSPFGMRDDPFTGLRRMHPGFDIAAHRGEPVRVTADGIVFKTGLD</sequence>
<dbReference type="AlphaFoldDB" id="A0A382C1G1"/>